<feature type="region of interest" description="Disordered" evidence="1">
    <location>
        <begin position="88"/>
        <end position="118"/>
    </location>
</feature>
<reference evidence="2" key="1">
    <citation type="journal article" date="2023" name="Mol. Phylogenet. Evol.">
        <title>Genome-scale phylogeny and comparative genomics of the fungal order Sordariales.</title>
        <authorList>
            <person name="Hensen N."/>
            <person name="Bonometti L."/>
            <person name="Westerberg I."/>
            <person name="Brannstrom I.O."/>
            <person name="Guillou S."/>
            <person name="Cros-Aarteil S."/>
            <person name="Calhoun S."/>
            <person name="Haridas S."/>
            <person name="Kuo A."/>
            <person name="Mondo S."/>
            <person name="Pangilinan J."/>
            <person name="Riley R."/>
            <person name="LaButti K."/>
            <person name="Andreopoulos B."/>
            <person name="Lipzen A."/>
            <person name="Chen C."/>
            <person name="Yan M."/>
            <person name="Daum C."/>
            <person name="Ng V."/>
            <person name="Clum A."/>
            <person name="Steindorff A."/>
            <person name="Ohm R.A."/>
            <person name="Martin F."/>
            <person name="Silar P."/>
            <person name="Natvig D.O."/>
            <person name="Lalanne C."/>
            <person name="Gautier V."/>
            <person name="Ament-Velasquez S.L."/>
            <person name="Kruys A."/>
            <person name="Hutchinson M.I."/>
            <person name="Powell A.J."/>
            <person name="Barry K."/>
            <person name="Miller A.N."/>
            <person name="Grigoriev I.V."/>
            <person name="Debuchy R."/>
            <person name="Gladieux P."/>
            <person name="Hiltunen Thoren M."/>
            <person name="Johannesson H."/>
        </authorList>
    </citation>
    <scope>NUCLEOTIDE SEQUENCE</scope>
    <source>
        <strain evidence="2">CBS 955.72</strain>
    </source>
</reference>
<keyword evidence="3" id="KW-1185">Reference proteome</keyword>
<reference evidence="2" key="2">
    <citation type="submission" date="2023-06" db="EMBL/GenBank/DDBJ databases">
        <authorList>
            <consortium name="Lawrence Berkeley National Laboratory"/>
            <person name="Haridas S."/>
            <person name="Hensen N."/>
            <person name="Bonometti L."/>
            <person name="Westerberg I."/>
            <person name="Brannstrom I.O."/>
            <person name="Guillou S."/>
            <person name="Cros-Aarteil S."/>
            <person name="Calhoun S."/>
            <person name="Kuo A."/>
            <person name="Mondo S."/>
            <person name="Pangilinan J."/>
            <person name="Riley R."/>
            <person name="Labutti K."/>
            <person name="Andreopoulos B."/>
            <person name="Lipzen A."/>
            <person name="Chen C."/>
            <person name="Yanf M."/>
            <person name="Daum C."/>
            <person name="Ng V."/>
            <person name="Clum A."/>
            <person name="Steindorff A."/>
            <person name="Ohm R."/>
            <person name="Martin F."/>
            <person name="Silar P."/>
            <person name="Natvig D."/>
            <person name="Lalanne C."/>
            <person name="Gautier V."/>
            <person name="Ament-Velasquez S.L."/>
            <person name="Kruys A."/>
            <person name="Hutchinson M.I."/>
            <person name="Powell A.J."/>
            <person name="Barry K."/>
            <person name="Miller A.N."/>
            <person name="Grigoriev I.V."/>
            <person name="Debuchy R."/>
            <person name="Gladieux P."/>
            <person name="Thoren M.H."/>
            <person name="Johannesson H."/>
        </authorList>
    </citation>
    <scope>NUCLEOTIDE SEQUENCE</scope>
    <source>
        <strain evidence="2">CBS 955.72</strain>
    </source>
</reference>
<gene>
    <name evidence="2" type="ORF">B0T25DRAFT_531341</name>
</gene>
<name>A0AAJ0MH38_9PEZI</name>
<protein>
    <recommendedName>
        <fullName evidence="4">SP-RING-type domain-containing protein</fullName>
    </recommendedName>
</protein>
<dbReference type="Gene3D" id="3.30.40.10">
    <property type="entry name" value="Zinc/RING finger domain, C3HC4 (zinc finger)"/>
    <property type="match status" value="1"/>
</dbReference>
<comment type="caution">
    <text evidence="2">The sequence shown here is derived from an EMBL/GenBank/DDBJ whole genome shotgun (WGS) entry which is preliminary data.</text>
</comment>
<evidence type="ECO:0008006" key="4">
    <source>
        <dbReference type="Google" id="ProtNLM"/>
    </source>
</evidence>
<sequence length="503" mass="56420">MRTNHQYELMQLQNTEVRHQMIAEAPISNHPATQTIHVAGLSLDALDHAVALAGARVPGNSVGGRFSPRAPRLQPLTTQQIQQNVRQRQRSLRAPDPLVPPKGYQISRPEWPSDPSDRKSIMMSLHQAHVRSPKRVAKPAKPAERYYQAVKSLPVGPVPAQPQNAVQRLRFEVTTEQFALASTSCRKEDLLLPVAEHFSGSLRWRIRCCRIADPSNVVTEPQWSILDMSWPPNIFMSLNKQPLSIRRYSHNGKDLPTELTDFIVCGTNVLEVSLPDLKRESAKNRFLAVEMLETLSHSDVVNLVWETGPTPEEQTLDAIKARLRSCGDDDGIIFDMPDLAIDLADPFTSVIFNIPVRGVECTHMECFDLETWLSTRLPSKALPKCLHSEEVQCSCSTALEPSHPDKWKCPISCCDKDARPYSLRIDGFLANVRKKLEAENKLHTKSIHVRPDGTWYAILRTDDTSDTTDDDEDMPLAARANKGSAPPTSAARRHDVEVIQIDD</sequence>
<feature type="compositionally biased region" description="Acidic residues" evidence="1">
    <location>
        <begin position="464"/>
        <end position="474"/>
    </location>
</feature>
<dbReference type="GO" id="GO:0000785">
    <property type="term" value="C:chromatin"/>
    <property type="evidence" value="ECO:0007669"/>
    <property type="project" value="TreeGrafter"/>
</dbReference>
<organism evidence="2 3">
    <name type="scientific">Lasiosphaeria hispida</name>
    <dbReference type="NCBI Taxonomy" id="260671"/>
    <lineage>
        <taxon>Eukaryota</taxon>
        <taxon>Fungi</taxon>
        <taxon>Dikarya</taxon>
        <taxon>Ascomycota</taxon>
        <taxon>Pezizomycotina</taxon>
        <taxon>Sordariomycetes</taxon>
        <taxon>Sordariomycetidae</taxon>
        <taxon>Sordariales</taxon>
        <taxon>Lasiosphaeriaceae</taxon>
        <taxon>Lasiosphaeria</taxon>
    </lineage>
</organism>
<dbReference type="InterPro" id="IPR013083">
    <property type="entry name" value="Znf_RING/FYVE/PHD"/>
</dbReference>
<evidence type="ECO:0000313" key="3">
    <source>
        <dbReference type="Proteomes" id="UP001275084"/>
    </source>
</evidence>
<evidence type="ECO:0000256" key="1">
    <source>
        <dbReference type="SAM" id="MobiDB-lite"/>
    </source>
</evidence>
<dbReference type="Proteomes" id="UP001275084">
    <property type="component" value="Unassembled WGS sequence"/>
</dbReference>
<proteinExistence type="predicted"/>
<dbReference type="PANTHER" id="PTHR10782:SF4">
    <property type="entry name" value="TONALLI, ISOFORM E"/>
    <property type="match status" value="1"/>
</dbReference>
<dbReference type="GO" id="GO:0061665">
    <property type="term" value="F:SUMO ligase activity"/>
    <property type="evidence" value="ECO:0007669"/>
    <property type="project" value="TreeGrafter"/>
</dbReference>
<dbReference type="AlphaFoldDB" id="A0AAJ0MH38"/>
<dbReference type="GO" id="GO:0016925">
    <property type="term" value="P:protein sumoylation"/>
    <property type="evidence" value="ECO:0007669"/>
    <property type="project" value="TreeGrafter"/>
</dbReference>
<dbReference type="EMBL" id="JAUIQD010000002">
    <property type="protein sequence ID" value="KAK3358864.1"/>
    <property type="molecule type" value="Genomic_DNA"/>
</dbReference>
<accession>A0AAJ0MH38</accession>
<evidence type="ECO:0000313" key="2">
    <source>
        <dbReference type="EMBL" id="KAK3358864.1"/>
    </source>
</evidence>
<dbReference type="PANTHER" id="PTHR10782">
    <property type="entry name" value="ZINC FINGER MIZ DOMAIN-CONTAINING PROTEIN"/>
    <property type="match status" value="1"/>
</dbReference>
<feature type="region of interest" description="Disordered" evidence="1">
    <location>
        <begin position="463"/>
        <end position="503"/>
    </location>
</feature>